<comment type="caution">
    <text evidence="2">The sequence shown here is derived from an EMBL/GenBank/DDBJ whole genome shotgun (WGS) entry which is preliminary data.</text>
</comment>
<proteinExistence type="predicted"/>
<protein>
    <submittedName>
        <fullName evidence="2">Uncharacterized protein</fullName>
    </submittedName>
</protein>
<feature type="chain" id="PRO_5045985644" evidence="1">
    <location>
        <begin position="16"/>
        <end position="99"/>
    </location>
</feature>
<gene>
    <name evidence="2" type="ORF">DERP_008373</name>
</gene>
<feature type="signal peptide" evidence="1">
    <location>
        <begin position="1"/>
        <end position="15"/>
    </location>
</feature>
<reference evidence="2 3" key="1">
    <citation type="journal article" date="2018" name="J. Allergy Clin. Immunol.">
        <title>High-quality assembly of Dermatophagoides pteronyssinus genome and transcriptome reveals a wide range of novel allergens.</title>
        <authorList>
            <person name="Liu X.Y."/>
            <person name="Yang K.Y."/>
            <person name="Wang M.Q."/>
            <person name="Kwok J.S."/>
            <person name="Zeng X."/>
            <person name="Yang Z."/>
            <person name="Xiao X.J."/>
            <person name="Lau C.P."/>
            <person name="Li Y."/>
            <person name="Huang Z.M."/>
            <person name="Ba J.G."/>
            <person name="Yim A.K."/>
            <person name="Ouyang C.Y."/>
            <person name="Ngai S.M."/>
            <person name="Chan T.F."/>
            <person name="Leung E.L."/>
            <person name="Liu L."/>
            <person name="Liu Z.G."/>
            <person name="Tsui S.K."/>
        </authorList>
    </citation>
    <scope>NUCLEOTIDE SEQUENCE [LARGE SCALE GENOMIC DNA]</scope>
    <source>
        <strain evidence="2">Derp</strain>
    </source>
</reference>
<keyword evidence="1" id="KW-0732">Signal</keyword>
<sequence>MSVLLLIFLIRCIRKQKTEHFNNNIHLIHDMMIDWIKIVQFNPAALFRTIRLILDTDGILSASQIPSANKRSPIASTTFGVATFGFDPPITPGFILPVS</sequence>
<reference evidence="2 3" key="2">
    <citation type="journal article" date="2022" name="Mol. Biol. Evol.">
        <title>Comparative Genomics Reveals Insights into the Divergent Evolution of Astigmatic Mites and Household Pest Adaptations.</title>
        <authorList>
            <person name="Xiong Q."/>
            <person name="Wan A.T."/>
            <person name="Liu X."/>
            <person name="Fung C.S."/>
            <person name="Xiao X."/>
            <person name="Malainual N."/>
            <person name="Hou J."/>
            <person name="Wang L."/>
            <person name="Wang M."/>
            <person name="Yang K.Y."/>
            <person name="Cui Y."/>
            <person name="Leung E.L."/>
            <person name="Nong W."/>
            <person name="Shin S.K."/>
            <person name="Au S.W."/>
            <person name="Jeong K.Y."/>
            <person name="Chew F.T."/>
            <person name="Hui J.H."/>
            <person name="Leung T.F."/>
            <person name="Tungtrongchitr A."/>
            <person name="Zhong N."/>
            <person name="Liu Z."/>
            <person name="Tsui S.K."/>
        </authorList>
    </citation>
    <scope>NUCLEOTIDE SEQUENCE [LARGE SCALE GENOMIC DNA]</scope>
    <source>
        <strain evidence="2">Derp</strain>
    </source>
</reference>
<organism evidence="2 3">
    <name type="scientific">Dermatophagoides pteronyssinus</name>
    <name type="common">European house dust mite</name>
    <dbReference type="NCBI Taxonomy" id="6956"/>
    <lineage>
        <taxon>Eukaryota</taxon>
        <taxon>Metazoa</taxon>
        <taxon>Ecdysozoa</taxon>
        <taxon>Arthropoda</taxon>
        <taxon>Chelicerata</taxon>
        <taxon>Arachnida</taxon>
        <taxon>Acari</taxon>
        <taxon>Acariformes</taxon>
        <taxon>Sarcoptiformes</taxon>
        <taxon>Astigmata</taxon>
        <taxon>Psoroptidia</taxon>
        <taxon>Analgoidea</taxon>
        <taxon>Pyroglyphidae</taxon>
        <taxon>Dermatophagoidinae</taxon>
        <taxon>Dermatophagoides</taxon>
    </lineage>
</organism>
<evidence type="ECO:0000313" key="3">
    <source>
        <dbReference type="Proteomes" id="UP000887458"/>
    </source>
</evidence>
<name>A0ABQ8IV51_DERPT</name>
<evidence type="ECO:0000256" key="1">
    <source>
        <dbReference type="SAM" id="SignalP"/>
    </source>
</evidence>
<dbReference type="Proteomes" id="UP000887458">
    <property type="component" value="Unassembled WGS sequence"/>
</dbReference>
<dbReference type="EMBL" id="NJHN03000112">
    <property type="protein sequence ID" value="KAH9414178.1"/>
    <property type="molecule type" value="Genomic_DNA"/>
</dbReference>
<keyword evidence="3" id="KW-1185">Reference proteome</keyword>
<accession>A0ABQ8IV51</accession>
<evidence type="ECO:0000313" key="2">
    <source>
        <dbReference type="EMBL" id="KAH9414178.1"/>
    </source>
</evidence>